<proteinExistence type="predicted"/>
<keyword evidence="2" id="KW-1185">Reference proteome</keyword>
<gene>
    <name evidence="1" type="ORF">A4X13_0g5655</name>
</gene>
<dbReference type="EMBL" id="LWDF02000460">
    <property type="protein sequence ID" value="KAE8246712.1"/>
    <property type="molecule type" value="Genomic_DNA"/>
</dbReference>
<protein>
    <submittedName>
        <fullName evidence="1">Uncharacterized protein</fullName>
    </submittedName>
</protein>
<name>A0A177TFX0_9BASI</name>
<dbReference type="Proteomes" id="UP000077521">
    <property type="component" value="Unassembled WGS sequence"/>
</dbReference>
<reference evidence="1" key="2">
    <citation type="journal article" date="2019" name="IMA Fungus">
        <title>Genome sequencing and comparison of five Tilletia species to identify candidate genes for the detection of regulated species infecting wheat.</title>
        <authorList>
            <person name="Nguyen H.D.T."/>
            <person name="Sultana T."/>
            <person name="Kesanakurti P."/>
            <person name="Hambleton S."/>
        </authorList>
    </citation>
    <scope>NUCLEOTIDE SEQUENCE</scope>
    <source>
        <strain evidence="1">DAOMC 236416</strain>
    </source>
</reference>
<accession>A0A177TFX0</accession>
<reference evidence="1" key="1">
    <citation type="submission" date="2016-04" db="EMBL/GenBank/DDBJ databases">
        <authorList>
            <person name="Nguyen H.D."/>
            <person name="Samba Siva P."/>
            <person name="Cullis J."/>
            <person name="Levesque C.A."/>
            <person name="Hambleton S."/>
        </authorList>
    </citation>
    <scope>NUCLEOTIDE SEQUENCE</scope>
    <source>
        <strain evidence="1">DAOMC 236416</strain>
    </source>
</reference>
<dbReference type="AlphaFoldDB" id="A0A177TFX0"/>
<evidence type="ECO:0000313" key="1">
    <source>
        <dbReference type="EMBL" id="KAE8246712.1"/>
    </source>
</evidence>
<sequence length="166" mass="18100">MVGGGGHLETTTPLPTGALATFTASPTSGQYRIEARSSTYIWASFLAAAATVVTKSLIKSLEGGRDQDLHSFNLTGFAYITHAYVFSPDSEHGYPGTPTWSLFFSTFLQIAELWTLSVASLSRARPRSRLPVTTHDCLWNRVDHSSFALEIHRQLDGPASHNESIS</sequence>
<organism evidence="1 2">
    <name type="scientific">Tilletia indica</name>
    <dbReference type="NCBI Taxonomy" id="43049"/>
    <lineage>
        <taxon>Eukaryota</taxon>
        <taxon>Fungi</taxon>
        <taxon>Dikarya</taxon>
        <taxon>Basidiomycota</taxon>
        <taxon>Ustilaginomycotina</taxon>
        <taxon>Exobasidiomycetes</taxon>
        <taxon>Tilletiales</taxon>
        <taxon>Tilletiaceae</taxon>
        <taxon>Tilletia</taxon>
    </lineage>
</organism>
<comment type="caution">
    <text evidence="1">The sequence shown here is derived from an EMBL/GenBank/DDBJ whole genome shotgun (WGS) entry which is preliminary data.</text>
</comment>
<evidence type="ECO:0000313" key="2">
    <source>
        <dbReference type="Proteomes" id="UP000077521"/>
    </source>
</evidence>